<reference evidence="2" key="2">
    <citation type="submission" date="2018-02" db="UniProtKB">
        <authorList>
            <consortium name="EnsemblPlants"/>
        </authorList>
    </citation>
    <scope>IDENTIFICATION</scope>
    <source>
        <strain evidence="2">Williams 82</strain>
    </source>
</reference>
<sequence length="131" mass="14499">MPPARMMRTRMFSKNPNINLLNNVIILSFLPRKHHKVLSPSILDFPTLVLSPITPLIPNPFNRSHFVNENGAIVVMETVEAAEKKSMKEKGFFLDPSPVSTPHDEKPRLLPFFPTTATVAMSPGSSSSSSS</sequence>
<dbReference type="Gramene" id="KRH37938">
    <property type="protein sequence ID" value="KRH37938"/>
    <property type="gene ID" value="GLYMA_09G099800"/>
</dbReference>
<accession>A0A0R0IA63</accession>
<evidence type="ECO:0000313" key="1">
    <source>
        <dbReference type="EMBL" id="KRH37938.1"/>
    </source>
</evidence>
<dbReference type="EnsemblPlants" id="KRH37938">
    <property type="protein sequence ID" value="KRH37938"/>
    <property type="gene ID" value="GLYMA_09G099800"/>
</dbReference>
<evidence type="ECO:0000313" key="2">
    <source>
        <dbReference type="EnsemblPlants" id="KRH37938"/>
    </source>
</evidence>
<dbReference type="Proteomes" id="UP000008827">
    <property type="component" value="Chromosome 9"/>
</dbReference>
<dbReference type="InterPro" id="IPR039611">
    <property type="entry name" value="VQ_4/11/13/19/31/33"/>
</dbReference>
<dbReference type="RefSeq" id="XP_006588109.1">
    <property type="nucleotide sequence ID" value="XM_006588046.1"/>
</dbReference>
<evidence type="ECO:0000313" key="3">
    <source>
        <dbReference type="Proteomes" id="UP000008827"/>
    </source>
</evidence>
<dbReference type="PANTHER" id="PTHR33402:SF47">
    <property type="entry name" value="VQ MOTIF PROTEIN"/>
    <property type="match status" value="1"/>
</dbReference>
<protein>
    <recommendedName>
        <fullName evidence="4">VQ domain-containing protein</fullName>
    </recommendedName>
</protein>
<dbReference type="EMBL" id="CM000842">
    <property type="protein sequence ID" value="KRH37938.1"/>
    <property type="molecule type" value="Genomic_DNA"/>
</dbReference>
<dbReference type="KEGG" id="gmx:102662701"/>
<dbReference type="PANTHER" id="PTHR33402">
    <property type="entry name" value="VQ MOTIF-CONTAINING PROTEIN 11-LIKE"/>
    <property type="match status" value="1"/>
</dbReference>
<dbReference type="AlphaFoldDB" id="A0A0R0IA63"/>
<dbReference type="GeneID" id="102662701"/>
<proteinExistence type="predicted"/>
<name>A0A0R0IA63_SOYBN</name>
<evidence type="ECO:0008006" key="4">
    <source>
        <dbReference type="Google" id="ProtNLM"/>
    </source>
</evidence>
<reference evidence="1 2" key="1">
    <citation type="journal article" date="2010" name="Nature">
        <title>Genome sequence of the palaeopolyploid soybean.</title>
        <authorList>
            <person name="Schmutz J."/>
            <person name="Cannon S.B."/>
            <person name="Schlueter J."/>
            <person name="Ma J."/>
            <person name="Mitros T."/>
            <person name="Nelson W."/>
            <person name="Hyten D.L."/>
            <person name="Song Q."/>
            <person name="Thelen J.J."/>
            <person name="Cheng J."/>
            <person name="Xu D."/>
            <person name="Hellsten U."/>
            <person name="May G.D."/>
            <person name="Yu Y."/>
            <person name="Sakurai T."/>
            <person name="Umezawa T."/>
            <person name="Bhattacharyya M.K."/>
            <person name="Sandhu D."/>
            <person name="Valliyodan B."/>
            <person name="Lindquist E."/>
            <person name="Peto M."/>
            <person name="Grant D."/>
            <person name="Shu S."/>
            <person name="Goodstein D."/>
            <person name="Barry K."/>
            <person name="Futrell-Griggs M."/>
            <person name="Abernathy B."/>
            <person name="Du J."/>
            <person name="Tian Z."/>
            <person name="Zhu L."/>
            <person name="Gill N."/>
            <person name="Joshi T."/>
            <person name="Libault M."/>
            <person name="Sethuraman A."/>
            <person name="Zhang X.-C."/>
            <person name="Shinozaki K."/>
            <person name="Nguyen H.T."/>
            <person name="Wing R.A."/>
            <person name="Cregan P."/>
            <person name="Specht J."/>
            <person name="Grimwood J."/>
            <person name="Rokhsar D."/>
            <person name="Stacey G."/>
            <person name="Shoemaker R.C."/>
            <person name="Jackson S.A."/>
        </authorList>
    </citation>
    <scope>NUCLEOTIDE SEQUENCE</scope>
    <source>
        <strain evidence="2">cv. Williams 82</strain>
        <tissue evidence="1">Callus</tissue>
    </source>
</reference>
<reference evidence="1" key="3">
    <citation type="submission" date="2018-07" db="EMBL/GenBank/DDBJ databases">
        <title>WGS assembly of Glycine max.</title>
        <authorList>
            <person name="Schmutz J."/>
            <person name="Cannon S."/>
            <person name="Schlueter J."/>
            <person name="Ma J."/>
            <person name="Mitros T."/>
            <person name="Nelson W."/>
            <person name="Hyten D."/>
            <person name="Song Q."/>
            <person name="Thelen J."/>
            <person name="Cheng J."/>
            <person name="Xu D."/>
            <person name="Hellsten U."/>
            <person name="May G."/>
            <person name="Yu Y."/>
            <person name="Sakurai T."/>
            <person name="Umezawa T."/>
            <person name="Bhattacharyya M."/>
            <person name="Sandhu D."/>
            <person name="Valliyodan B."/>
            <person name="Lindquist E."/>
            <person name="Peto M."/>
            <person name="Grant D."/>
            <person name="Shu S."/>
            <person name="Goodstein D."/>
            <person name="Barry K."/>
            <person name="Futrell-Griggs M."/>
            <person name="Abernathy B."/>
            <person name="Du J."/>
            <person name="Tian Z."/>
            <person name="Zhu L."/>
            <person name="Gill N."/>
            <person name="Joshi T."/>
            <person name="Libault M."/>
            <person name="Sethuraman A."/>
            <person name="Zhang X."/>
            <person name="Shinozaki K."/>
            <person name="Nguyen H."/>
            <person name="Wing R."/>
            <person name="Cregan P."/>
            <person name="Specht J."/>
            <person name="Grimwood J."/>
            <person name="Rokhsar D."/>
            <person name="Stacey G."/>
            <person name="Shoemaker R."/>
            <person name="Jackson S."/>
        </authorList>
    </citation>
    <scope>NUCLEOTIDE SEQUENCE</scope>
    <source>
        <tissue evidence="1">Callus</tissue>
    </source>
</reference>
<keyword evidence="3" id="KW-1185">Reference proteome</keyword>
<dbReference type="STRING" id="3847.A0A0R0IA63"/>
<organism evidence="1">
    <name type="scientific">Glycine max</name>
    <name type="common">Soybean</name>
    <name type="synonym">Glycine hispida</name>
    <dbReference type="NCBI Taxonomy" id="3847"/>
    <lineage>
        <taxon>Eukaryota</taxon>
        <taxon>Viridiplantae</taxon>
        <taxon>Streptophyta</taxon>
        <taxon>Embryophyta</taxon>
        <taxon>Tracheophyta</taxon>
        <taxon>Spermatophyta</taxon>
        <taxon>Magnoliopsida</taxon>
        <taxon>eudicotyledons</taxon>
        <taxon>Gunneridae</taxon>
        <taxon>Pentapetalae</taxon>
        <taxon>rosids</taxon>
        <taxon>fabids</taxon>
        <taxon>Fabales</taxon>
        <taxon>Fabaceae</taxon>
        <taxon>Papilionoideae</taxon>
        <taxon>50 kb inversion clade</taxon>
        <taxon>NPAAA clade</taxon>
        <taxon>indigoferoid/millettioid clade</taxon>
        <taxon>Phaseoleae</taxon>
        <taxon>Glycine</taxon>
        <taxon>Glycine subgen. Soja</taxon>
    </lineage>
</organism>
<gene>
    <name evidence="2" type="primary">LOC102662701</name>
    <name evidence="1" type="ORF">GLYMA_09G099800</name>
</gene>